<dbReference type="Proteomes" id="UP001154015">
    <property type="component" value="Unassembled WGS sequence"/>
</dbReference>
<feature type="region of interest" description="Disordered" evidence="1">
    <location>
        <begin position="35"/>
        <end position="54"/>
    </location>
</feature>
<accession>A0ABN8V1N3</accession>
<protein>
    <submittedName>
        <fullName evidence="2">Uncharacterized protein</fullName>
    </submittedName>
</protein>
<evidence type="ECO:0000313" key="3">
    <source>
        <dbReference type="Proteomes" id="UP001154015"/>
    </source>
</evidence>
<proteinExistence type="predicted"/>
<keyword evidence="3" id="KW-1185">Reference proteome</keyword>
<comment type="caution">
    <text evidence="2">The sequence shown here is derived from an EMBL/GenBank/DDBJ whole genome shotgun (WGS) entry which is preliminary data.</text>
</comment>
<organism evidence="2 3">
    <name type="scientific">Streptomyces globisporus</name>
    <dbReference type="NCBI Taxonomy" id="1908"/>
    <lineage>
        <taxon>Bacteria</taxon>
        <taxon>Bacillati</taxon>
        <taxon>Actinomycetota</taxon>
        <taxon>Actinomycetes</taxon>
        <taxon>Kitasatosporales</taxon>
        <taxon>Streptomycetaceae</taxon>
        <taxon>Streptomyces</taxon>
    </lineage>
</organism>
<dbReference type="EMBL" id="CAKXYP010000007">
    <property type="protein sequence ID" value="CAH9415910.1"/>
    <property type="molecule type" value="Genomic_DNA"/>
</dbReference>
<sequence>MQCCDAADLIREGAFRKRFLVRCRHANDCSRAWSRGRPEVSGPCHHRTPGGRVE</sequence>
<gene>
    <name evidence="2" type="ORF">SGL43_02929</name>
</gene>
<name>A0ABN8V1N3_STRGL</name>
<reference evidence="2" key="1">
    <citation type="submission" date="2022-03" db="EMBL/GenBank/DDBJ databases">
        <authorList>
            <person name="Leyn A S."/>
        </authorList>
    </citation>
    <scope>NUCLEOTIDE SEQUENCE</scope>
    <source>
        <strain evidence="2">Streptomyces globisporus 4-3</strain>
    </source>
</reference>
<evidence type="ECO:0000313" key="2">
    <source>
        <dbReference type="EMBL" id="CAH9415910.1"/>
    </source>
</evidence>
<evidence type="ECO:0000256" key="1">
    <source>
        <dbReference type="SAM" id="MobiDB-lite"/>
    </source>
</evidence>
<feature type="compositionally biased region" description="Basic residues" evidence="1">
    <location>
        <begin position="44"/>
        <end position="54"/>
    </location>
</feature>